<evidence type="ECO:0000259" key="3">
    <source>
        <dbReference type="PROSITE" id="PS50110"/>
    </source>
</evidence>
<dbReference type="EMBL" id="LGCL01000015">
    <property type="protein sequence ID" value="KPL79188.1"/>
    <property type="molecule type" value="Genomic_DNA"/>
</dbReference>
<accession>A0A0P6Y2N8</accession>
<dbReference type="SUPFAM" id="SSF52172">
    <property type="entry name" value="CheY-like"/>
    <property type="match status" value="1"/>
</dbReference>
<gene>
    <name evidence="4" type="ORF">ADN00_04910</name>
</gene>
<evidence type="ECO:0000256" key="1">
    <source>
        <dbReference type="PROSITE-ProRule" id="PRU00169"/>
    </source>
</evidence>
<keyword evidence="5" id="KW-1185">Reference proteome</keyword>
<organism evidence="4 5">
    <name type="scientific">Ornatilinea apprima</name>
    <dbReference type="NCBI Taxonomy" id="1134406"/>
    <lineage>
        <taxon>Bacteria</taxon>
        <taxon>Bacillati</taxon>
        <taxon>Chloroflexota</taxon>
        <taxon>Anaerolineae</taxon>
        <taxon>Anaerolineales</taxon>
        <taxon>Anaerolineaceae</taxon>
        <taxon>Ornatilinea</taxon>
    </lineage>
</organism>
<dbReference type="AlphaFoldDB" id="A0A0P6Y2N8"/>
<dbReference type="GO" id="GO:0000160">
    <property type="term" value="P:phosphorelay signal transduction system"/>
    <property type="evidence" value="ECO:0007669"/>
    <property type="project" value="InterPro"/>
</dbReference>
<dbReference type="PANTHER" id="PTHR33360">
    <property type="entry name" value="TRANSPOSASE FOR INSERTION SEQUENCE ELEMENT IS200"/>
    <property type="match status" value="1"/>
</dbReference>
<dbReference type="Gene3D" id="3.30.70.1290">
    <property type="entry name" value="Transposase IS200-like"/>
    <property type="match status" value="1"/>
</dbReference>
<dbReference type="NCBIfam" id="NF033573">
    <property type="entry name" value="transpos_IS200"/>
    <property type="match status" value="1"/>
</dbReference>
<dbReference type="GO" id="GO:0006313">
    <property type="term" value="P:DNA transposition"/>
    <property type="evidence" value="ECO:0007669"/>
    <property type="project" value="InterPro"/>
</dbReference>
<name>A0A0P6Y2N8_9CHLR</name>
<dbReference type="InterPro" id="IPR011006">
    <property type="entry name" value="CheY-like_superfamily"/>
</dbReference>
<dbReference type="InterPro" id="IPR001789">
    <property type="entry name" value="Sig_transdc_resp-reg_receiver"/>
</dbReference>
<dbReference type="InterPro" id="IPR002686">
    <property type="entry name" value="Transposase_17"/>
</dbReference>
<dbReference type="OrthoDB" id="166601at2"/>
<sequence length="711" mass="79032">MPRNVLIATPHADIANSLRLGLEVSDRYQPHIAQSGSEAVARLKADEIDLVILDGDMTEELLTAAWNHLFPENSGPRLVVVGRGGRKTPDVLENLHPACFFHYPVYLPEFLDYLDDLLIMKPTSPQFSTESNQPLPGASLPWLGNYEAASSHLQQQFFATSADAALIYLSGIICALAGSLEKSAALQVAKILLAHWDETNPSDLARYITIGEDRQEYFLYATLLSGSSVLCCLFAPDLSLSQCRAHTHQLRRGLLETSPALPEEPPAEAAQPSGIESLPDSEFLAFAPEEHADSLQSPAPLEQDDLFRMEEESGPLTLSELFQSTPLQETAEAAPDNGMEIDLKSLLEEMPSPDPDQPLEAVPDTWEEIGLVFPWETETKTEPPSMQESAPGEAPSVEPPAVESEISEEDSVFAQLLAQAEVNITGDDEWVPPLEDELDEPSLESVPTLDGTVEPAVEAENGFWQQDTQPVRVSPPPSQEDLPASESDHPAAPEVSPLQRLRRVVADEDGLEDTRPVRVRPAEEQPTAETTLRFPWEAEPPSAAAPLQAPFLQQDEQSTPAFDLNSFREENDDLILYEDDDGLFTIVLAPQNERHTLTGQLAEKMHEWFEEVCDAHQWELRSISVQPSYVLMTILAQPTMTSAFVINTLRTHTTRRLFNNHPNVKKELRSDDFWAPSHLVYNGEHPIEFVELMEFVDKAQHDQNNWFDSSI</sequence>
<evidence type="ECO:0000313" key="4">
    <source>
        <dbReference type="EMBL" id="KPL79188.1"/>
    </source>
</evidence>
<dbReference type="GO" id="GO:0004803">
    <property type="term" value="F:transposase activity"/>
    <property type="evidence" value="ECO:0007669"/>
    <property type="project" value="InterPro"/>
</dbReference>
<dbReference type="Proteomes" id="UP000050417">
    <property type="component" value="Unassembled WGS sequence"/>
</dbReference>
<dbReference type="SUPFAM" id="SSF143422">
    <property type="entry name" value="Transposase IS200-like"/>
    <property type="match status" value="1"/>
</dbReference>
<dbReference type="Pfam" id="PF01797">
    <property type="entry name" value="Y1_Tnp"/>
    <property type="match status" value="1"/>
</dbReference>
<evidence type="ECO:0000313" key="5">
    <source>
        <dbReference type="Proteomes" id="UP000050417"/>
    </source>
</evidence>
<evidence type="ECO:0000256" key="2">
    <source>
        <dbReference type="SAM" id="MobiDB-lite"/>
    </source>
</evidence>
<feature type="region of interest" description="Disordered" evidence="2">
    <location>
        <begin position="426"/>
        <end position="533"/>
    </location>
</feature>
<feature type="modified residue" description="4-aspartylphosphate" evidence="1">
    <location>
        <position position="54"/>
    </location>
</feature>
<dbReference type="InterPro" id="IPR036515">
    <property type="entry name" value="Transposase_17_sf"/>
</dbReference>
<dbReference type="STRING" id="1134406.ADN00_04910"/>
<proteinExistence type="predicted"/>
<dbReference type="GO" id="GO:0003677">
    <property type="term" value="F:DNA binding"/>
    <property type="evidence" value="ECO:0007669"/>
    <property type="project" value="InterPro"/>
</dbReference>
<feature type="region of interest" description="Disordered" evidence="2">
    <location>
        <begin position="379"/>
        <end position="409"/>
    </location>
</feature>
<dbReference type="RefSeq" id="WP_075061836.1">
    <property type="nucleotide sequence ID" value="NZ_LGCL01000015.1"/>
</dbReference>
<keyword evidence="1" id="KW-0597">Phosphoprotein</keyword>
<dbReference type="PANTHER" id="PTHR33360:SF2">
    <property type="entry name" value="TRANSPOSASE FOR INSERTION SEQUENCE ELEMENT IS200"/>
    <property type="match status" value="1"/>
</dbReference>
<feature type="compositionally biased region" description="Acidic residues" evidence="2">
    <location>
        <begin position="426"/>
        <end position="442"/>
    </location>
</feature>
<comment type="caution">
    <text evidence="4">The sequence shown here is derived from an EMBL/GenBank/DDBJ whole genome shotgun (WGS) entry which is preliminary data.</text>
</comment>
<protein>
    <recommendedName>
        <fullName evidence="3">Response regulatory domain-containing protein</fullName>
    </recommendedName>
</protein>
<feature type="compositionally biased region" description="Basic and acidic residues" evidence="2">
    <location>
        <begin position="512"/>
        <end position="523"/>
    </location>
</feature>
<feature type="domain" description="Response regulatory" evidence="3">
    <location>
        <begin position="4"/>
        <end position="118"/>
    </location>
</feature>
<dbReference type="PROSITE" id="PS50110">
    <property type="entry name" value="RESPONSE_REGULATORY"/>
    <property type="match status" value="1"/>
</dbReference>
<reference evidence="4 5" key="1">
    <citation type="submission" date="2015-07" db="EMBL/GenBank/DDBJ databases">
        <title>Genome sequence of Ornatilinea apprima DSM 23815.</title>
        <authorList>
            <person name="Hemp J."/>
            <person name="Ward L.M."/>
            <person name="Pace L.A."/>
            <person name="Fischer W.W."/>
        </authorList>
    </citation>
    <scope>NUCLEOTIDE SEQUENCE [LARGE SCALE GENOMIC DNA]</scope>
    <source>
        <strain evidence="4 5">P3M-1</strain>
    </source>
</reference>